<evidence type="ECO:0000256" key="1">
    <source>
        <dbReference type="SAM" id="MobiDB-lite"/>
    </source>
</evidence>
<feature type="compositionally biased region" description="Pro residues" evidence="1">
    <location>
        <begin position="62"/>
        <end position="73"/>
    </location>
</feature>
<name>A0ABQ7G498_DUNSA</name>
<organism evidence="2 3">
    <name type="scientific">Dunaliella salina</name>
    <name type="common">Green alga</name>
    <name type="synonym">Protococcus salinus</name>
    <dbReference type="NCBI Taxonomy" id="3046"/>
    <lineage>
        <taxon>Eukaryota</taxon>
        <taxon>Viridiplantae</taxon>
        <taxon>Chlorophyta</taxon>
        <taxon>core chlorophytes</taxon>
        <taxon>Chlorophyceae</taxon>
        <taxon>CS clade</taxon>
        <taxon>Chlamydomonadales</taxon>
        <taxon>Dunaliellaceae</taxon>
        <taxon>Dunaliella</taxon>
    </lineage>
</organism>
<keyword evidence="3" id="KW-1185">Reference proteome</keyword>
<gene>
    <name evidence="2" type="ORF">DUNSADRAFT_16158</name>
</gene>
<accession>A0ABQ7G498</accession>
<reference evidence="2" key="1">
    <citation type="submission" date="2017-08" db="EMBL/GenBank/DDBJ databases">
        <authorList>
            <person name="Polle J.E."/>
            <person name="Barry K."/>
            <person name="Cushman J."/>
            <person name="Schmutz J."/>
            <person name="Tran D."/>
            <person name="Hathwaick L.T."/>
            <person name="Yim W.C."/>
            <person name="Jenkins J."/>
            <person name="Mckie-Krisberg Z.M."/>
            <person name="Prochnik S."/>
            <person name="Lindquist E."/>
            <person name="Dockter R.B."/>
            <person name="Adam C."/>
            <person name="Molina H."/>
            <person name="Bunkerborg J."/>
            <person name="Jin E."/>
            <person name="Buchheim M."/>
            <person name="Magnuson J."/>
        </authorList>
    </citation>
    <scope>NUCLEOTIDE SEQUENCE</scope>
    <source>
        <strain evidence="2">CCAP 19/18</strain>
    </source>
</reference>
<evidence type="ECO:0000313" key="3">
    <source>
        <dbReference type="Proteomes" id="UP000815325"/>
    </source>
</evidence>
<proteinExistence type="predicted"/>
<protein>
    <recommendedName>
        <fullName evidence="4">Encoded protein</fullName>
    </recommendedName>
</protein>
<feature type="region of interest" description="Disordered" evidence="1">
    <location>
        <begin position="53"/>
        <end position="83"/>
    </location>
</feature>
<sequence>MHHLTCSVGQWPPAGHQAQQWLPHYPQRKEWKQQQVWRQPPLLLAHLEPVPLWTTETARQEPQPPGAPAPSPPCGHSSQPARWEAPWGWQRAAAKRSALKFLLTPRKINN</sequence>
<evidence type="ECO:0000313" key="2">
    <source>
        <dbReference type="EMBL" id="KAF5829389.1"/>
    </source>
</evidence>
<evidence type="ECO:0008006" key="4">
    <source>
        <dbReference type="Google" id="ProtNLM"/>
    </source>
</evidence>
<dbReference type="EMBL" id="MU070166">
    <property type="protein sequence ID" value="KAF5829389.1"/>
    <property type="molecule type" value="Genomic_DNA"/>
</dbReference>
<dbReference type="Proteomes" id="UP000815325">
    <property type="component" value="Unassembled WGS sequence"/>
</dbReference>
<comment type="caution">
    <text evidence="2">The sequence shown here is derived from an EMBL/GenBank/DDBJ whole genome shotgun (WGS) entry which is preliminary data.</text>
</comment>